<dbReference type="InterPro" id="IPR001466">
    <property type="entry name" value="Beta-lactam-related"/>
</dbReference>
<keyword evidence="2" id="KW-0378">Hydrolase</keyword>
<organism evidence="2 3">
    <name type="scientific">SAR86 cluster bacterium</name>
    <dbReference type="NCBI Taxonomy" id="2030880"/>
    <lineage>
        <taxon>Bacteria</taxon>
        <taxon>Pseudomonadati</taxon>
        <taxon>Pseudomonadota</taxon>
        <taxon>Gammaproteobacteria</taxon>
        <taxon>SAR86 cluster</taxon>
    </lineage>
</organism>
<dbReference type="EMBL" id="NVVJ01000023">
    <property type="protein sequence ID" value="PCJ24752.1"/>
    <property type="molecule type" value="Genomic_DNA"/>
</dbReference>
<name>A0A2A5AZT3_9GAMM</name>
<reference evidence="3" key="1">
    <citation type="submission" date="2017-08" db="EMBL/GenBank/DDBJ databases">
        <title>A dynamic microbial community with high functional redundancy inhabits the cold, oxic subseafloor aquifer.</title>
        <authorList>
            <person name="Tully B.J."/>
            <person name="Wheat C.G."/>
            <person name="Glazer B.T."/>
            <person name="Huber J.A."/>
        </authorList>
    </citation>
    <scope>NUCLEOTIDE SEQUENCE [LARGE SCALE GENOMIC DNA]</scope>
</reference>
<proteinExistence type="predicted"/>
<dbReference type="InterPro" id="IPR012338">
    <property type="entry name" value="Beta-lactam/transpept-like"/>
</dbReference>
<evidence type="ECO:0000313" key="2">
    <source>
        <dbReference type="EMBL" id="PCJ24752.1"/>
    </source>
</evidence>
<dbReference type="Proteomes" id="UP000218327">
    <property type="component" value="Unassembled WGS sequence"/>
</dbReference>
<dbReference type="InterPro" id="IPR050491">
    <property type="entry name" value="AmpC-like"/>
</dbReference>
<dbReference type="Pfam" id="PF00144">
    <property type="entry name" value="Beta-lactamase"/>
    <property type="match status" value="1"/>
</dbReference>
<evidence type="ECO:0000259" key="1">
    <source>
        <dbReference type="Pfam" id="PF00144"/>
    </source>
</evidence>
<dbReference type="SUPFAM" id="SSF56601">
    <property type="entry name" value="beta-lactamase/transpeptidase-like"/>
    <property type="match status" value="1"/>
</dbReference>
<gene>
    <name evidence="2" type="ORF">COA96_08765</name>
</gene>
<feature type="domain" description="Beta-lactamase-related" evidence="1">
    <location>
        <begin position="62"/>
        <end position="391"/>
    </location>
</feature>
<dbReference type="Gene3D" id="3.40.710.10">
    <property type="entry name" value="DD-peptidase/beta-lactamase superfamily"/>
    <property type="match status" value="1"/>
</dbReference>
<evidence type="ECO:0000313" key="3">
    <source>
        <dbReference type="Proteomes" id="UP000218327"/>
    </source>
</evidence>
<protein>
    <submittedName>
        <fullName evidence="2">Serine hydrolase</fullName>
    </submittedName>
</protein>
<accession>A0A2A5AZT3</accession>
<dbReference type="AlphaFoldDB" id="A0A2A5AZT3"/>
<sequence length="402" mass="44777">MPSNININKPSHFKAVRHFADLLWRAISSSKRLGLSLLLCAFTLETSFAEEPYNYDFTEFVDWVESTIEEKGIPGVALAIVSRDGISHMQTWGVKSVETESPVNSDSIFRIASMSKTFAGTAATMLVDQHLQSWDARLVDLFPQLRIGTGSVSQAITLRHVVSHSTGLMPHSYSNMLDDGVAYENIKSKFSEIPTVCQPGDCYGYQNVIFSLIADVVEQSTGSSYEEYLYEKIFKPLGMTTATVGMEPYLESQESTQPHRQVRGGWRTTTMNPAYYSVAPASGVNASIFDMSMWVRANLGAFPEVLPEDFLAQLHEPIISTPRGNYFNRWTGLEKAYYATGWRVFDYNGLRVIHHGGGVRGYRSEMAFVPDANIGMVLLFNAESNIANDVVPAFLDNLIDSH</sequence>
<dbReference type="GO" id="GO:0016787">
    <property type="term" value="F:hydrolase activity"/>
    <property type="evidence" value="ECO:0007669"/>
    <property type="project" value="UniProtKB-KW"/>
</dbReference>
<dbReference type="PANTHER" id="PTHR46825">
    <property type="entry name" value="D-ALANYL-D-ALANINE-CARBOXYPEPTIDASE/ENDOPEPTIDASE AMPH"/>
    <property type="match status" value="1"/>
</dbReference>
<dbReference type="PANTHER" id="PTHR46825:SF15">
    <property type="entry name" value="BETA-LACTAMASE-RELATED DOMAIN-CONTAINING PROTEIN"/>
    <property type="match status" value="1"/>
</dbReference>
<comment type="caution">
    <text evidence="2">The sequence shown here is derived from an EMBL/GenBank/DDBJ whole genome shotgun (WGS) entry which is preliminary data.</text>
</comment>